<protein>
    <submittedName>
        <fullName evidence="1">Uncharacterized protein</fullName>
    </submittedName>
</protein>
<gene>
    <name evidence="1" type="ORF">APZ42_021431</name>
</gene>
<comment type="caution">
    <text evidence="1">The sequence shown here is derived from an EMBL/GenBank/DDBJ whole genome shotgun (WGS) entry which is preliminary data.</text>
</comment>
<evidence type="ECO:0000313" key="2">
    <source>
        <dbReference type="Proteomes" id="UP000076858"/>
    </source>
</evidence>
<dbReference type="Proteomes" id="UP000076858">
    <property type="component" value="Unassembled WGS sequence"/>
</dbReference>
<keyword evidence="2" id="KW-1185">Reference proteome</keyword>
<name>A0A164WNI6_9CRUS</name>
<proteinExistence type="predicted"/>
<accession>A0A164WNI6</accession>
<reference evidence="1 2" key="1">
    <citation type="submission" date="2016-03" db="EMBL/GenBank/DDBJ databases">
        <title>EvidentialGene: Evidence-directed Construction of Genes on Genomes.</title>
        <authorList>
            <person name="Gilbert D.G."/>
            <person name="Choi J.-H."/>
            <person name="Mockaitis K."/>
            <person name="Colbourne J."/>
            <person name="Pfrender M."/>
        </authorList>
    </citation>
    <scope>NUCLEOTIDE SEQUENCE [LARGE SCALE GENOMIC DNA]</scope>
    <source>
        <strain evidence="1 2">Xinb3</strain>
        <tissue evidence="1">Complete organism</tissue>
    </source>
</reference>
<dbReference type="EMBL" id="LRGB01001151">
    <property type="protein sequence ID" value="KZS13430.1"/>
    <property type="molecule type" value="Genomic_DNA"/>
</dbReference>
<organism evidence="1 2">
    <name type="scientific">Daphnia magna</name>
    <dbReference type="NCBI Taxonomy" id="35525"/>
    <lineage>
        <taxon>Eukaryota</taxon>
        <taxon>Metazoa</taxon>
        <taxon>Ecdysozoa</taxon>
        <taxon>Arthropoda</taxon>
        <taxon>Crustacea</taxon>
        <taxon>Branchiopoda</taxon>
        <taxon>Diplostraca</taxon>
        <taxon>Cladocera</taxon>
        <taxon>Anomopoda</taxon>
        <taxon>Daphniidae</taxon>
        <taxon>Daphnia</taxon>
    </lineage>
</organism>
<dbReference type="AlphaFoldDB" id="A0A164WNI6"/>
<evidence type="ECO:0000313" key="1">
    <source>
        <dbReference type="EMBL" id="KZS13430.1"/>
    </source>
</evidence>
<sequence>MNASHFTVWGTTEMEKWTSFRGRVMIHTALFRLNKNPSDVLSSWHKEGTACKANSRGIASILSLSPIYNVTKQKLSSKEHLKHEGKQAAVK</sequence>